<organism evidence="2">
    <name type="scientific">Oryza sativa subsp. japonica</name>
    <name type="common">Rice</name>
    <dbReference type="NCBI Taxonomy" id="39947"/>
    <lineage>
        <taxon>Eukaryota</taxon>
        <taxon>Viridiplantae</taxon>
        <taxon>Streptophyta</taxon>
        <taxon>Embryophyta</taxon>
        <taxon>Tracheophyta</taxon>
        <taxon>Spermatophyta</taxon>
        <taxon>Magnoliopsida</taxon>
        <taxon>Liliopsida</taxon>
        <taxon>Poales</taxon>
        <taxon>Poaceae</taxon>
        <taxon>BOP clade</taxon>
        <taxon>Oryzoideae</taxon>
        <taxon>Oryzeae</taxon>
        <taxon>Oryzinae</taxon>
        <taxon>Oryza</taxon>
        <taxon>Oryza sativa</taxon>
    </lineage>
</organism>
<sequence>MGAAEEEAEVLGEKVVELTTSINNILGSLQGLEKWIPCVDSGIRELNKAVDEIAVRVTQLEAVTPTTPSQAAQAPVGTASNRLTRVTHPKPSRLRSKPWSRVSPNSTIRLLILSWEKHQRRE</sequence>
<evidence type="ECO:0000256" key="1">
    <source>
        <dbReference type="SAM" id="MobiDB-lite"/>
    </source>
</evidence>
<feature type="region of interest" description="Disordered" evidence="1">
    <location>
        <begin position="66"/>
        <end position="101"/>
    </location>
</feature>
<name>A3BXT5_ORYSJ</name>
<accession>A3BXT5</accession>
<protein>
    <submittedName>
        <fullName evidence="2">Uncharacterized protein</fullName>
    </submittedName>
</protein>
<evidence type="ECO:0000313" key="2">
    <source>
        <dbReference type="EMBL" id="EAZ44374.1"/>
    </source>
</evidence>
<dbReference type="AlphaFoldDB" id="A3BXT5"/>
<reference evidence="2" key="1">
    <citation type="journal article" date="2005" name="PLoS Biol.">
        <title>The genomes of Oryza sativa: a history of duplications.</title>
        <authorList>
            <person name="Yu J."/>
            <person name="Wang J."/>
            <person name="Lin W."/>
            <person name="Li S."/>
            <person name="Li H."/>
            <person name="Zhou J."/>
            <person name="Ni P."/>
            <person name="Dong W."/>
            <person name="Hu S."/>
            <person name="Zeng C."/>
            <person name="Zhang J."/>
            <person name="Zhang Y."/>
            <person name="Li R."/>
            <person name="Xu Z."/>
            <person name="Li S."/>
            <person name="Li X."/>
            <person name="Zheng H."/>
            <person name="Cong L."/>
            <person name="Lin L."/>
            <person name="Yin J."/>
            <person name="Geng J."/>
            <person name="Li G."/>
            <person name="Shi J."/>
            <person name="Liu J."/>
            <person name="Lv H."/>
            <person name="Li J."/>
            <person name="Wang J."/>
            <person name="Deng Y."/>
            <person name="Ran L."/>
            <person name="Shi X."/>
            <person name="Wang X."/>
            <person name="Wu Q."/>
            <person name="Li C."/>
            <person name="Ren X."/>
            <person name="Wang J."/>
            <person name="Wang X."/>
            <person name="Li D."/>
            <person name="Liu D."/>
            <person name="Zhang X."/>
            <person name="Ji Z."/>
            <person name="Zhao W."/>
            <person name="Sun Y."/>
            <person name="Zhang Z."/>
            <person name="Bao J."/>
            <person name="Han Y."/>
            <person name="Dong L."/>
            <person name="Ji J."/>
            <person name="Chen P."/>
            <person name="Wu S."/>
            <person name="Liu J."/>
            <person name="Xiao Y."/>
            <person name="Bu D."/>
            <person name="Tan J."/>
            <person name="Yang L."/>
            <person name="Ye C."/>
            <person name="Zhang J."/>
            <person name="Xu J."/>
            <person name="Zhou Y."/>
            <person name="Yu Y."/>
            <person name="Zhang B."/>
            <person name="Zhuang S."/>
            <person name="Wei H."/>
            <person name="Liu B."/>
            <person name="Lei M."/>
            <person name="Yu H."/>
            <person name="Li Y."/>
            <person name="Xu H."/>
            <person name="Wei S."/>
            <person name="He X."/>
            <person name="Fang L."/>
            <person name="Zhang Z."/>
            <person name="Zhang Y."/>
            <person name="Huang X."/>
            <person name="Su Z."/>
            <person name="Tong W."/>
            <person name="Li J."/>
            <person name="Tong Z."/>
            <person name="Li S."/>
            <person name="Ye J."/>
            <person name="Wang L."/>
            <person name="Fang L."/>
            <person name="Lei T."/>
            <person name="Chen C."/>
            <person name="Chen H."/>
            <person name="Xu Z."/>
            <person name="Li H."/>
            <person name="Huang H."/>
            <person name="Zhang F."/>
            <person name="Xu H."/>
            <person name="Li N."/>
            <person name="Zhao C."/>
            <person name="Li S."/>
            <person name="Dong L."/>
            <person name="Huang Y."/>
            <person name="Li L."/>
            <person name="Xi Y."/>
            <person name="Qi Q."/>
            <person name="Li W."/>
            <person name="Zhang B."/>
            <person name="Hu W."/>
            <person name="Zhang Y."/>
            <person name="Tian X."/>
            <person name="Jiao Y."/>
            <person name="Liang X."/>
            <person name="Jin J."/>
            <person name="Gao L."/>
            <person name="Zheng W."/>
            <person name="Hao B."/>
            <person name="Liu S."/>
            <person name="Wang W."/>
            <person name="Yuan L."/>
            <person name="Cao M."/>
            <person name="McDermott J."/>
            <person name="Samudrala R."/>
            <person name="Wang J."/>
            <person name="Wong G.K."/>
            <person name="Yang H."/>
        </authorList>
    </citation>
    <scope>NUCLEOTIDE SEQUENCE [LARGE SCALE GENOMIC DNA]</scope>
</reference>
<dbReference type="Proteomes" id="UP000007752">
    <property type="component" value="Chromosome 9"/>
</dbReference>
<reference evidence="2" key="2">
    <citation type="submission" date="2008-12" db="EMBL/GenBank/DDBJ databases">
        <title>Improved gene annotation of the rice (Oryza sativa) genomes.</title>
        <authorList>
            <person name="Wang J."/>
            <person name="Li R."/>
            <person name="Fan W."/>
            <person name="Huang Q."/>
            <person name="Zhang J."/>
            <person name="Zhou Y."/>
            <person name="Hu Y."/>
            <person name="Zi S."/>
            <person name="Li J."/>
            <person name="Ni P."/>
            <person name="Zheng H."/>
            <person name="Zhang Y."/>
            <person name="Zhao M."/>
            <person name="Hao Q."/>
            <person name="McDermott J."/>
            <person name="Samudrala R."/>
            <person name="Kristiansen K."/>
            <person name="Wong G.K.-S."/>
        </authorList>
    </citation>
    <scope>NUCLEOTIDE SEQUENCE</scope>
</reference>
<feature type="compositionally biased region" description="Basic residues" evidence="1">
    <location>
        <begin position="85"/>
        <end position="98"/>
    </location>
</feature>
<proteinExistence type="predicted"/>
<feature type="compositionally biased region" description="Polar residues" evidence="1">
    <location>
        <begin position="66"/>
        <end position="84"/>
    </location>
</feature>
<dbReference type="EMBL" id="CM000146">
    <property type="protein sequence ID" value="EAZ44374.1"/>
    <property type="molecule type" value="Genomic_DNA"/>
</dbReference>
<gene>
    <name evidence="2" type="ORF">OsJ_28997</name>
</gene>